<organism evidence="3 4">
    <name type="scientific">Mycolicibacterium sediminis</name>
    <dbReference type="NCBI Taxonomy" id="1286180"/>
    <lineage>
        <taxon>Bacteria</taxon>
        <taxon>Bacillati</taxon>
        <taxon>Actinomycetota</taxon>
        <taxon>Actinomycetes</taxon>
        <taxon>Mycobacteriales</taxon>
        <taxon>Mycobacteriaceae</taxon>
        <taxon>Mycolicibacterium</taxon>
    </lineage>
</organism>
<accession>A0A7I7QQG0</accession>
<dbReference type="PANTHER" id="PTHR13847">
    <property type="entry name" value="SARCOSINE DEHYDROGENASE-RELATED"/>
    <property type="match status" value="1"/>
</dbReference>
<dbReference type="InterPro" id="IPR036188">
    <property type="entry name" value="FAD/NAD-bd_sf"/>
</dbReference>
<keyword evidence="1" id="KW-0560">Oxidoreductase</keyword>
<dbReference type="AlphaFoldDB" id="A0A7I7QQG0"/>
<keyword evidence="4" id="KW-1185">Reference proteome</keyword>
<dbReference type="Gene3D" id="3.50.50.60">
    <property type="entry name" value="FAD/NAD(P)-binding domain"/>
    <property type="match status" value="1"/>
</dbReference>
<dbReference type="Proteomes" id="UP000467193">
    <property type="component" value="Chromosome"/>
</dbReference>
<dbReference type="SUPFAM" id="SSF51905">
    <property type="entry name" value="FAD/NAD(P)-binding domain"/>
    <property type="match status" value="1"/>
</dbReference>
<proteinExistence type="predicted"/>
<evidence type="ECO:0000259" key="2">
    <source>
        <dbReference type="Pfam" id="PF01266"/>
    </source>
</evidence>
<reference evidence="3 4" key="1">
    <citation type="journal article" date="2019" name="Emerg. Microbes Infect.">
        <title>Comprehensive subspecies identification of 175 nontuberculous mycobacteria species based on 7547 genomic profiles.</title>
        <authorList>
            <person name="Matsumoto Y."/>
            <person name="Kinjo T."/>
            <person name="Motooka D."/>
            <person name="Nabeya D."/>
            <person name="Jung N."/>
            <person name="Uechi K."/>
            <person name="Horii T."/>
            <person name="Iida T."/>
            <person name="Fujita J."/>
            <person name="Nakamura S."/>
        </authorList>
    </citation>
    <scope>NUCLEOTIDE SEQUENCE [LARGE SCALE GENOMIC DNA]</scope>
    <source>
        <strain evidence="3 4">JCM 17899</strain>
    </source>
</reference>
<dbReference type="GO" id="GO:0016491">
    <property type="term" value="F:oxidoreductase activity"/>
    <property type="evidence" value="ECO:0007669"/>
    <property type="project" value="UniProtKB-KW"/>
</dbReference>
<dbReference type="GO" id="GO:0005737">
    <property type="term" value="C:cytoplasm"/>
    <property type="evidence" value="ECO:0007669"/>
    <property type="project" value="TreeGrafter"/>
</dbReference>
<evidence type="ECO:0000256" key="1">
    <source>
        <dbReference type="ARBA" id="ARBA00023002"/>
    </source>
</evidence>
<gene>
    <name evidence="3" type="ORF">MSEDJ_26010</name>
</gene>
<evidence type="ECO:0000313" key="4">
    <source>
        <dbReference type="Proteomes" id="UP000467193"/>
    </source>
</evidence>
<sequence>MIVVGGGVLGLSTALELVRRGVGDVHVIERSHPGEGSSGRSVGMVETQYFRADDIEARVYGRRYYDSVSAEHGLQFSACGYLRLGSSRTDLETFEKSVDVQRGFGVTDAYVLSADEIAGRWPQLVTDDRVGGLFGASDGHIDGYEFCTIAARLITSGGGRVSVNNELLGATLGSDGRWSLDTTRGRFEADVVVNAAGAWAARVGDLLGAPAPLHPQLHGAVTMDLRNPVEPLLPFVMDYVPDSGTDGVYFRSERAGQLIAGLHTDEGVHEPVSPDVKLRRVGDDEIERVLTLMAERLHVVDDLSVSGSWQGIYPMSPDHRPVVGRHPDQPTVVCALGTGGSGIQLAPAVGLVAAEAVLEARPTFAWSRTWAPDRLTADTPPRPIS</sequence>
<dbReference type="PANTHER" id="PTHR13847:SF287">
    <property type="entry name" value="FAD-DEPENDENT OXIDOREDUCTASE DOMAIN-CONTAINING PROTEIN 1"/>
    <property type="match status" value="1"/>
</dbReference>
<dbReference type="EMBL" id="AP022588">
    <property type="protein sequence ID" value="BBY28505.1"/>
    <property type="molecule type" value="Genomic_DNA"/>
</dbReference>
<feature type="domain" description="FAD dependent oxidoreductase" evidence="2">
    <location>
        <begin position="2"/>
        <end position="355"/>
    </location>
</feature>
<dbReference type="KEGG" id="msei:MSEDJ_26010"/>
<name>A0A7I7QQG0_9MYCO</name>
<dbReference type="Gene3D" id="3.30.9.10">
    <property type="entry name" value="D-Amino Acid Oxidase, subunit A, domain 2"/>
    <property type="match status" value="1"/>
</dbReference>
<protein>
    <submittedName>
        <fullName evidence="3">FAD-dependent oxidoreductase</fullName>
    </submittedName>
</protein>
<dbReference type="Pfam" id="PF01266">
    <property type="entry name" value="DAO"/>
    <property type="match status" value="1"/>
</dbReference>
<dbReference type="InterPro" id="IPR006076">
    <property type="entry name" value="FAD-dep_OxRdtase"/>
</dbReference>
<evidence type="ECO:0000313" key="3">
    <source>
        <dbReference type="EMBL" id="BBY28505.1"/>
    </source>
</evidence>